<reference evidence="1" key="1">
    <citation type="submission" date="2020-03" db="EMBL/GenBank/DDBJ databases">
        <title>The deep terrestrial virosphere.</title>
        <authorList>
            <person name="Holmfeldt K."/>
            <person name="Nilsson E."/>
            <person name="Simone D."/>
            <person name="Lopez-Fernandez M."/>
            <person name="Wu X."/>
            <person name="de Brujin I."/>
            <person name="Lundin D."/>
            <person name="Andersson A."/>
            <person name="Bertilsson S."/>
            <person name="Dopson M."/>
        </authorList>
    </citation>
    <scope>NUCLEOTIDE SEQUENCE</scope>
    <source>
        <strain evidence="1">MM171A00654</strain>
    </source>
</reference>
<proteinExistence type="predicted"/>
<accession>A0A6M3LY43</accession>
<gene>
    <name evidence="1" type="ORF">MM171A00654_0014</name>
</gene>
<name>A0A6M3LY43_9ZZZZ</name>
<evidence type="ECO:0000313" key="1">
    <source>
        <dbReference type="EMBL" id="QJB00228.1"/>
    </source>
</evidence>
<organism evidence="1">
    <name type="scientific">viral metagenome</name>
    <dbReference type="NCBI Taxonomy" id="1070528"/>
    <lineage>
        <taxon>unclassified sequences</taxon>
        <taxon>metagenomes</taxon>
        <taxon>organismal metagenomes</taxon>
    </lineage>
</organism>
<dbReference type="EMBL" id="MT143685">
    <property type="protein sequence ID" value="QJB00228.1"/>
    <property type="molecule type" value="Genomic_DNA"/>
</dbReference>
<dbReference type="AlphaFoldDB" id="A0A6M3LY43"/>
<sequence>MANERHGIKACVMLNTTGTYAKLAVASGFSVGETGSECEVLRLEDTCISRKRGAIDSAGTVTAYHDQDGKILQSMAQAQMAYPMLIYPDCTDVTTYYQVSAFFDYDHAGDAGSCQTLTAPWRAEDCLAKVGFS</sequence>
<protein>
    <submittedName>
        <fullName evidence="1">Uncharacterized protein</fullName>
    </submittedName>
</protein>